<feature type="compositionally biased region" description="Basic residues" evidence="1">
    <location>
        <begin position="28"/>
        <end position="40"/>
    </location>
</feature>
<comment type="caution">
    <text evidence="2">The sequence shown here is derived from an EMBL/GenBank/DDBJ whole genome shotgun (WGS) entry which is preliminary data.</text>
</comment>
<feature type="region of interest" description="Disordered" evidence="1">
    <location>
        <begin position="1"/>
        <end position="61"/>
    </location>
</feature>
<reference evidence="2" key="1">
    <citation type="journal article" date="2020" name="mSystems">
        <title>Genome- and Community-Level Interaction Insights into Carbon Utilization and Element Cycling Functions of Hydrothermarchaeota in Hydrothermal Sediment.</title>
        <authorList>
            <person name="Zhou Z."/>
            <person name="Liu Y."/>
            <person name="Xu W."/>
            <person name="Pan J."/>
            <person name="Luo Z.H."/>
            <person name="Li M."/>
        </authorList>
    </citation>
    <scope>NUCLEOTIDE SEQUENCE [LARGE SCALE GENOMIC DNA]</scope>
    <source>
        <strain evidence="2">SpSt-374</strain>
    </source>
</reference>
<sequence>MARQLKRWESPRRQGRNSKGAGGSARARQLKKQRSMLVKKLKGEDPNQSQEKGNTNPFSFFWRDAPLENHLNQPQFRYQSRYPHRRLN</sequence>
<feature type="compositionally biased region" description="Basic and acidic residues" evidence="1">
    <location>
        <begin position="1"/>
        <end position="12"/>
    </location>
</feature>
<dbReference type="EMBL" id="DSPX01000217">
    <property type="protein sequence ID" value="HGG03127.1"/>
    <property type="molecule type" value="Genomic_DNA"/>
</dbReference>
<accession>A0A7C4A0B7</accession>
<gene>
    <name evidence="2" type="ORF">ENR15_21430</name>
</gene>
<name>A0A7C4A0B7_9CYAN</name>
<organism evidence="2">
    <name type="scientific">Planktothricoides sp. SpSt-374</name>
    <dbReference type="NCBI Taxonomy" id="2282167"/>
    <lineage>
        <taxon>Bacteria</taxon>
        <taxon>Bacillati</taxon>
        <taxon>Cyanobacteriota</taxon>
        <taxon>Cyanophyceae</taxon>
        <taxon>Oscillatoriophycideae</taxon>
        <taxon>Oscillatoriales</taxon>
        <taxon>Oscillatoriaceae</taxon>
        <taxon>Planktothricoides</taxon>
    </lineage>
</organism>
<evidence type="ECO:0000313" key="2">
    <source>
        <dbReference type="EMBL" id="HGG03127.1"/>
    </source>
</evidence>
<protein>
    <submittedName>
        <fullName evidence="2">Uncharacterized protein</fullName>
    </submittedName>
</protein>
<proteinExistence type="predicted"/>
<evidence type="ECO:0000256" key="1">
    <source>
        <dbReference type="SAM" id="MobiDB-lite"/>
    </source>
</evidence>
<feature type="compositionally biased region" description="Polar residues" evidence="1">
    <location>
        <begin position="46"/>
        <end position="58"/>
    </location>
</feature>
<dbReference type="AlphaFoldDB" id="A0A7C4A0B7"/>